<evidence type="ECO:0000313" key="3">
    <source>
        <dbReference type="Proteomes" id="UP000828390"/>
    </source>
</evidence>
<gene>
    <name evidence="2" type="ORF">DPMN_021555</name>
</gene>
<reference evidence="2" key="1">
    <citation type="journal article" date="2019" name="bioRxiv">
        <title>The Genome of the Zebra Mussel, Dreissena polymorpha: A Resource for Invasive Species Research.</title>
        <authorList>
            <person name="McCartney M.A."/>
            <person name="Auch B."/>
            <person name="Kono T."/>
            <person name="Mallez S."/>
            <person name="Zhang Y."/>
            <person name="Obille A."/>
            <person name="Becker A."/>
            <person name="Abrahante J.E."/>
            <person name="Garbe J."/>
            <person name="Badalamenti J.P."/>
            <person name="Herman A."/>
            <person name="Mangelson H."/>
            <person name="Liachko I."/>
            <person name="Sullivan S."/>
            <person name="Sone E.D."/>
            <person name="Koren S."/>
            <person name="Silverstein K.A.T."/>
            <person name="Beckman K.B."/>
            <person name="Gohl D.M."/>
        </authorList>
    </citation>
    <scope>NUCLEOTIDE SEQUENCE</scope>
    <source>
        <strain evidence="2">Duluth1</strain>
        <tissue evidence="2">Whole animal</tissue>
    </source>
</reference>
<evidence type="ECO:0000313" key="2">
    <source>
        <dbReference type="EMBL" id="KAH3897367.1"/>
    </source>
</evidence>
<dbReference type="EMBL" id="JAIWYP010000001">
    <property type="protein sequence ID" value="KAH3897367.1"/>
    <property type="molecule type" value="Genomic_DNA"/>
</dbReference>
<protein>
    <submittedName>
        <fullName evidence="2">Uncharacterized protein</fullName>
    </submittedName>
</protein>
<reference evidence="2" key="2">
    <citation type="submission" date="2020-11" db="EMBL/GenBank/DDBJ databases">
        <authorList>
            <person name="McCartney M.A."/>
            <person name="Auch B."/>
            <person name="Kono T."/>
            <person name="Mallez S."/>
            <person name="Becker A."/>
            <person name="Gohl D.M."/>
            <person name="Silverstein K.A.T."/>
            <person name="Koren S."/>
            <person name="Bechman K.B."/>
            <person name="Herman A."/>
            <person name="Abrahante J.E."/>
            <person name="Garbe J."/>
        </authorList>
    </citation>
    <scope>NUCLEOTIDE SEQUENCE</scope>
    <source>
        <strain evidence="2">Duluth1</strain>
        <tissue evidence="2">Whole animal</tissue>
    </source>
</reference>
<dbReference type="AlphaFoldDB" id="A0A9D4NIR9"/>
<keyword evidence="3" id="KW-1185">Reference proteome</keyword>
<name>A0A9D4NIR9_DREPO</name>
<evidence type="ECO:0000256" key="1">
    <source>
        <dbReference type="SAM" id="MobiDB-lite"/>
    </source>
</evidence>
<comment type="caution">
    <text evidence="2">The sequence shown here is derived from an EMBL/GenBank/DDBJ whole genome shotgun (WGS) entry which is preliminary data.</text>
</comment>
<accession>A0A9D4NIR9</accession>
<feature type="region of interest" description="Disordered" evidence="1">
    <location>
        <begin position="48"/>
        <end position="67"/>
    </location>
</feature>
<organism evidence="2 3">
    <name type="scientific">Dreissena polymorpha</name>
    <name type="common">Zebra mussel</name>
    <name type="synonym">Mytilus polymorpha</name>
    <dbReference type="NCBI Taxonomy" id="45954"/>
    <lineage>
        <taxon>Eukaryota</taxon>
        <taxon>Metazoa</taxon>
        <taxon>Spiralia</taxon>
        <taxon>Lophotrochozoa</taxon>
        <taxon>Mollusca</taxon>
        <taxon>Bivalvia</taxon>
        <taxon>Autobranchia</taxon>
        <taxon>Heteroconchia</taxon>
        <taxon>Euheterodonta</taxon>
        <taxon>Imparidentia</taxon>
        <taxon>Neoheterodontei</taxon>
        <taxon>Myida</taxon>
        <taxon>Dreissenoidea</taxon>
        <taxon>Dreissenidae</taxon>
        <taxon>Dreissena</taxon>
    </lineage>
</organism>
<dbReference type="Proteomes" id="UP000828390">
    <property type="component" value="Unassembled WGS sequence"/>
</dbReference>
<sequence length="67" mass="7293">MTESGTSSIGGVVAEKVQTIGVTSGWSTLAGRRLGSLRIWLGEAHYFKNPNQTNSDRKTTSYRKTTC</sequence>
<proteinExistence type="predicted"/>